<evidence type="ECO:0000313" key="3">
    <source>
        <dbReference type="Proteomes" id="UP000197058"/>
    </source>
</evidence>
<feature type="transmembrane region" description="Helical" evidence="1">
    <location>
        <begin position="20"/>
        <end position="37"/>
    </location>
</feature>
<protein>
    <submittedName>
        <fullName evidence="2">Uncharacterized protein</fullName>
    </submittedName>
</protein>
<name>A0AAI8DKD0_MAMSC</name>
<accession>A0AAI8DKD0</accession>
<evidence type="ECO:0000313" key="2">
    <source>
        <dbReference type="EMBL" id="ASE35422.1"/>
    </source>
</evidence>
<reference evidence="3" key="1">
    <citation type="submission" date="2017-06" db="EMBL/GenBank/DDBJ databases">
        <title>FDA dAtabase for Regulatory Grade micrObial Sequences (FDA-ARGOS): Supporting development and validation of Infectious Disease Dx tests.</title>
        <authorList>
            <person name="Goldberg B."/>
            <person name="Campos J."/>
            <person name="Tallon L."/>
            <person name="Sadzewicz L."/>
            <person name="Sengamalay N."/>
            <person name="Ott S."/>
            <person name="Godinez A."/>
            <person name="Nagaraj S."/>
            <person name="Vavikolanu K."/>
            <person name="Nadendla S."/>
            <person name="George J."/>
            <person name="Geyer C."/>
            <person name="Sichtig H."/>
        </authorList>
    </citation>
    <scope>NUCLEOTIDE SEQUENCE [LARGE SCALE GENOMIC DNA]</scope>
    <source>
        <strain evidence="3">FDAARGOS_285</strain>
    </source>
</reference>
<proteinExistence type="predicted"/>
<evidence type="ECO:0000256" key="1">
    <source>
        <dbReference type="SAM" id="Phobius"/>
    </source>
</evidence>
<dbReference type="RefSeq" id="WP_058590985.1">
    <property type="nucleotide sequence ID" value="NZ_CP022046.2"/>
</dbReference>
<organism evidence="2 3">
    <name type="scientific">Mammaliicoccus sciuri</name>
    <name type="common">Staphylococcus sciuri</name>
    <dbReference type="NCBI Taxonomy" id="1296"/>
    <lineage>
        <taxon>Bacteria</taxon>
        <taxon>Bacillati</taxon>
        <taxon>Bacillota</taxon>
        <taxon>Bacilli</taxon>
        <taxon>Bacillales</taxon>
        <taxon>Staphylococcaceae</taxon>
        <taxon>Mammaliicoccus</taxon>
    </lineage>
</organism>
<dbReference type="KEGG" id="sscu:CEP64_12775"/>
<sequence>MEISNFSIILEQVLKYSAYLYKNFSFPLLLLIVILVFRKEISGLLNRIRQINFENNAGRVSVSLAEIGRLKDEMESSESFQILQLGGEDPRDNIHLGVGPNTTEENNKFNEYFSLINLPEKVFKEVAKNGHIKTIEHLYNAFEFLTKDFQNENYEPTKIIKSIYHTVRDIDRNGGYLFDDDLVYRYRSFIQLACLELMQNNEIESED</sequence>
<keyword evidence="1" id="KW-0472">Membrane</keyword>
<dbReference type="EMBL" id="CP022046">
    <property type="protein sequence ID" value="ASE35422.1"/>
    <property type="molecule type" value="Genomic_DNA"/>
</dbReference>
<keyword evidence="1" id="KW-0812">Transmembrane</keyword>
<dbReference type="Proteomes" id="UP000197058">
    <property type="component" value="Chromosome"/>
</dbReference>
<keyword evidence="1" id="KW-1133">Transmembrane helix</keyword>
<dbReference type="AlphaFoldDB" id="A0AAI8DKD0"/>
<gene>
    <name evidence="2" type="ORF">CEP64_12775</name>
</gene>